<organism evidence="1 2">
    <name type="scientific">Furculomyces boomerangus</name>
    <dbReference type="NCBI Taxonomy" id="61424"/>
    <lineage>
        <taxon>Eukaryota</taxon>
        <taxon>Fungi</taxon>
        <taxon>Fungi incertae sedis</taxon>
        <taxon>Zoopagomycota</taxon>
        <taxon>Kickxellomycotina</taxon>
        <taxon>Harpellomycetes</taxon>
        <taxon>Harpellales</taxon>
        <taxon>Harpellaceae</taxon>
        <taxon>Furculomyces</taxon>
    </lineage>
</organism>
<reference evidence="1 2" key="1">
    <citation type="journal article" date="2018" name="MBio">
        <title>Comparative Genomics Reveals the Core Gene Toolbox for the Fungus-Insect Symbiosis.</title>
        <authorList>
            <person name="Wang Y."/>
            <person name="Stata M."/>
            <person name="Wang W."/>
            <person name="Stajich J.E."/>
            <person name="White M.M."/>
            <person name="Moncalvo J.M."/>
        </authorList>
    </citation>
    <scope>NUCLEOTIDE SEQUENCE [LARGE SCALE GENOMIC DNA]</scope>
    <source>
        <strain evidence="1 2">AUS-77-4</strain>
    </source>
</reference>
<sequence length="362" mass="41933">MKQEHPDIKLDLSTFYTMCPPNFKKAKKRVYMCSICTKGEQSVNCLARLNLFEANKETKRSIEYEIDLYKDHLSIKDMQSAAYKACLDRLISNDCVVVMGFKENFKVDGGPVEIGARFYTKSQISDLGFAAIYIDSVGKKKYKYFNYMSEILSHNPLYVSDCLSDLFRDTFFGRFNRIHLWSDSRPHFRLQELLYSVFINLTNIFNKIFTLNYFTEYHKKSVVDGHFDGLLELISTFETTAAKSQTTHKDSVEVVFRIYRKNKSRDYIKRIIVKNFKSYMSFGMGDGIMDDSISTLSPNDYFLLKIKLHVRVDDRLTKMSIPQIPVSTKGPIELMGPNSQSTMDTRINMIHNIFGSSQTSFT</sequence>
<dbReference type="AlphaFoldDB" id="A0A2T9Y0Z2"/>
<dbReference type="EMBL" id="MBFT01000983">
    <property type="protein sequence ID" value="PVU86011.1"/>
    <property type="molecule type" value="Genomic_DNA"/>
</dbReference>
<proteinExistence type="predicted"/>
<evidence type="ECO:0000313" key="2">
    <source>
        <dbReference type="Proteomes" id="UP000245699"/>
    </source>
</evidence>
<keyword evidence="2" id="KW-1185">Reference proteome</keyword>
<comment type="caution">
    <text evidence="1">The sequence shown here is derived from an EMBL/GenBank/DDBJ whole genome shotgun (WGS) entry which is preliminary data.</text>
</comment>
<name>A0A2T9Y0Z2_9FUNG</name>
<evidence type="ECO:0000313" key="1">
    <source>
        <dbReference type="EMBL" id="PVU86011.1"/>
    </source>
</evidence>
<protein>
    <submittedName>
        <fullName evidence="1">Uncharacterized protein</fullName>
    </submittedName>
</protein>
<dbReference type="Proteomes" id="UP000245699">
    <property type="component" value="Unassembled WGS sequence"/>
</dbReference>
<gene>
    <name evidence="1" type="ORF">BB559_006715</name>
</gene>
<dbReference type="OrthoDB" id="5593919at2759"/>
<accession>A0A2T9Y0Z2</accession>